<dbReference type="PATRIC" id="fig|1679170.3.peg.4280"/>
<dbReference type="RefSeq" id="WP_049682703.1">
    <property type="nucleotide sequence ID" value="NZ_LFZW01000001.1"/>
</dbReference>
<dbReference type="STRING" id="1679170.AC625_18895"/>
<dbReference type="Pfam" id="PF00881">
    <property type="entry name" value="Nitroreductase"/>
    <property type="match status" value="1"/>
</dbReference>
<evidence type="ECO:0000313" key="4">
    <source>
        <dbReference type="EMBL" id="KMY51357.1"/>
    </source>
</evidence>
<feature type="domain" description="Nitroreductase" evidence="3">
    <location>
        <begin position="15"/>
        <end position="189"/>
    </location>
</feature>
<evidence type="ECO:0000313" key="5">
    <source>
        <dbReference type="Proteomes" id="UP000037146"/>
    </source>
</evidence>
<protein>
    <submittedName>
        <fullName evidence="4">NAD(P)H nitroreductase</fullName>
    </submittedName>
</protein>
<dbReference type="InterPro" id="IPR000415">
    <property type="entry name" value="Nitroreductase-like"/>
</dbReference>
<dbReference type="GO" id="GO:0016491">
    <property type="term" value="F:oxidoreductase activity"/>
    <property type="evidence" value="ECO:0007669"/>
    <property type="project" value="UniProtKB-KW"/>
</dbReference>
<dbReference type="CDD" id="cd02137">
    <property type="entry name" value="MhqN-like"/>
    <property type="match status" value="1"/>
</dbReference>
<dbReference type="InterPro" id="IPR029479">
    <property type="entry name" value="Nitroreductase"/>
</dbReference>
<comment type="caution">
    <text evidence="4">The sequence shown here is derived from an EMBL/GenBank/DDBJ whole genome shotgun (WGS) entry which is preliminary data.</text>
</comment>
<gene>
    <name evidence="4" type="ORF">AC625_18895</name>
</gene>
<dbReference type="AlphaFoldDB" id="A0A0K9GYM8"/>
<accession>A0A0K9GYM8</accession>
<dbReference type="PANTHER" id="PTHR43673">
    <property type="entry name" value="NAD(P)H NITROREDUCTASE YDGI-RELATED"/>
    <property type="match status" value="1"/>
</dbReference>
<dbReference type="PANTHER" id="PTHR43673:SF3">
    <property type="entry name" value="NAD(P)H NITROREDUCTASE YODC-RELATED"/>
    <property type="match status" value="1"/>
</dbReference>
<dbReference type="SUPFAM" id="SSF55469">
    <property type="entry name" value="FMN-dependent nitroreductase-like"/>
    <property type="match status" value="1"/>
</dbReference>
<proteinExistence type="inferred from homology"/>
<keyword evidence="2" id="KW-0560">Oxidoreductase</keyword>
<name>A0A0K9GYM8_9BACI</name>
<sequence>MTTSTNSNLYTVMNERKSVRVYDPSFQITRAEIEDMLKQATTAPSSSNLQPWNFLVIQDQDVKKELRAIAFNQAQVETSSAIIAVLGNSEMYKNVEQVYTQNVAEGHMDESVKETMIANTNALYPNAPKETRMNIATFDAGLVSMQLMLIAKDKGYDTVPMGGFDKAKFAERFELPEHIFPIVLIALGKAATPAHGSSRLPLEEVARFI</sequence>
<dbReference type="Gene3D" id="3.40.109.10">
    <property type="entry name" value="NADH Oxidase"/>
    <property type="match status" value="1"/>
</dbReference>
<reference evidence="5" key="1">
    <citation type="submission" date="2015-07" db="EMBL/GenBank/DDBJ databases">
        <title>Genome sequencing project for genomic taxonomy and phylogenomics of Bacillus-like bacteria.</title>
        <authorList>
            <person name="Liu B."/>
            <person name="Wang J."/>
            <person name="Zhu Y."/>
            <person name="Liu G."/>
            <person name="Chen Q."/>
            <person name="Chen Z."/>
            <person name="Lan J."/>
            <person name="Che J."/>
            <person name="Ge C."/>
            <person name="Shi H."/>
            <person name="Pan Z."/>
            <person name="Liu X."/>
        </authorList>
    </citation>
    <scope>NUCLEOTIDE SEQUENCE [LARGE SCALE GENOMIC DNA]</scope>
    <source>
        <strain evidence="5">FJAT-27997</strain>
    </source>
</reference>
<dbReference type="EMBL" id="LFZW01000001">
    <property type="protein sequence ID" value="KMY51357.1"/>
    <property type="molecule type" value="Genomic_DNA"/>
</dbReference>
<evidence type="ECO:0000259" key="3">
    <source>
        <dbReference type="Pfam" id="PF00881"/>
    </source>
</evidence>
<evidence type="ECO:0000256" key="2">
    <source>
        <dbReference type="ARBA" id="ARBA00023002"/>
    </source>
</evidence>
<organism evidence="4 5">
    <name type="scientific">Peribacillus loiseleuriae</name>
    <dbReference type="NCBI Taxonomy" id="1679170"/>
    <lineage>
        <taxon>Bacteria</taxon>
        <taxon>Bacillati</taxon>
        <taxon>Bacillota</taxon>
        <taxon>Bacilli</taxon>
        <taxon>Bacillales</taxon>
        <taxon>Bacillaceae</taxon>
        <taxon>Peribacillus</taxon>
    </lineage>
</organism>
<dbReference type="OrthoDB" id="9782629at2"/>
<keyword evidence="5" id="KW-1185">Reference proteome</keyword>
<comment type="similarity">
    <text evidence="1">Belongs to the nitroreductase family.</text>
</comment>
<evidence type="ECO:0000256" key="1">
    <source>
        <dbReference type="ARBA" id="ARBA00007118"/>
    </source>
</evidence>
<dbReference type="Proteomes" id="UP000037146">
    <property type="component" value="Unassembled WGS sequence"/>
</dbReference>